<reference evidence="5 6" key="1">
    <citation type="submission" date="2014-03" db="EMBL/GenBank/DDBJ databases">
        <authorList>
            <person name="Sibley D."/>
            <person name="Venepally P."/>
            <person name="Karamycheva S."/>
            <person name="Hadjithomas M."/>
            <person name="Khan A."/>
            <person name="Brunk B."/>
            <person name="Roos D."/>
            <person name="Caler E."/>
            <person name="Lorenzi H."/>
        </authorList>
    </citation>
    <scope>NUCLEOTIDE SEQUENCE [LARGE SCALE GENOMIC DNA]</scope>
    <source>
        <strain evidence="6">p89</strain>
    </source>
</reference>
<dbReference type="PANTHER" id="PTHR48112">
    <property type="entry name" value="HIGH MOBILITY GROUP PROTEIN DSP1"/>
    <property type="match status" value="1"/>
</dbReference>
<evidence type="ECO:0000259" key="4">
    <source>
        <dbReference type="PROSITE" id="PS50118"/>
    </source>
</evidence>
<evidence type="ECO:0000256" key="1">
    <source>
        <dbReference type="ARBA" id="ARBA00023125"/>
    </source>
</evidence>
<proteinExistence type="predicted"/>
<feature type="DNA-binding region" description="HMG box" evidence="2">
    <location>
        <begin position="25"/>
        <end position="95"/>
    </location>
</feature>
<dbReference type="EMBL" id="AEYI02001343">
    <property type="protein sequence ID" value="KFG38579.1"/>
    <property type="molecule type" value="Genomic_DNA"/>
</dbReference>
<dbReference type="SMART" id="SM00398">
    <property type="entry name" value="HMG"/>
    <property type="match status" value="1"/>
</dbReference>
<dbReference type="InterPro" id="IPR036910">
    <property type="entry name" value="HMG_box_dom_sf"/>
</dbReference>
<evidence type="ECO:0000313" key="6">
    <source>
        <dbReference type="Proteomes" id="UP000028828"/>
    </source>
</evidence>
<dbReference type="InterPro" id="IPR050342">
    <property type="entry name" value="HMGB"/>
</dbReference>
<organism evidence="5 6">
    <name type="scientific">Toxoplasma gondii p89</name>
    <dbReference type="NCBI Taxonomy" id="943119"/>
    <lineage>
        <taxon>Eukaryota</taxon>
        <taxon>Sar</taxon>
        <taxon>Alveolata</taxon>
        <taxon>Apicomplexa</taxon>
        <taxon>Conoidasida</taxon>
        <taxon>Coccidia</taxon>
        <taxon>Eucoccidiorida</taxon>
        <taxon>Eimeriorina</taxon>
        <taxon>Sarcocystidae</taxon>
        <taxon>Toxoplasma</taxon>
    </lineage>
</organism>
<feature type="domain" description="HMG box" evidence="4">
    <location>
        <begin position="25"/>
        <end position="95"/>
    </location>
</feature>
<dbReference type="Gene3D" id="1.10.30.10">
    <property type="entry name" value="High mobility group box domain"/>
    <property type="match status" value="1"/>
</dbReference>
<dbReference type="AlphaFoldDB" id="A0A086K2G1"/>
<dbReference type="InterPro" id="IPR009071">
    <property type="entry name" value="HMG_box_dom"/>
</dbReference>
<feature type="region of interest" description="Disordered" evidence="3">
    <location>
        <begin position="1"/>
        <end position="29"/>
    </location>
</feature>
<dbReference type="Pfam" id="PF00505">
    <property type="entry name" value="HMG_box"/>
    <property type="match status" value="1"/>
</dbReference>
<name>A0A086K2G1_TOXGO</name>
<gene>
    <name evidence="5" type="ORF">TGP89_219828</name>
</gene>
<dbReference type="SUPFAM" id="SSF47095">
    <property type="entry name" value="HMG-box"/>
    <property type="match status" value="1"/>
</dbReference>
<dbReference type="GO" id="GO:0005634">
    <property type="term" value="C:nucleus"/>
    <property type="evidence" value="ECO:0007669"/>
    <property type="project" value="UniProtKB-UniRule"/>
</dbReference>
<comment type="caution">
    <text evidence="5">The sequence shown here is derived from an EMBL/GenBank/DDBJ whole genome shotgun (WGS) entry which is preliminary data.</text>
</comment>
<keyword evidence="1 2" id="KW-0238">DNA-binding</keyword>
<evidence type="ECO:0000256" key="3">
    <source>
        <dbReference type="SAM" id="MobiDB-lite"/>
    </source>
</evidence>
<keyword evidence="2" id="KW-0539">Nucleus</keyword>
<evidence type="ECO:0000313" key="5">
    <source>
        <dbReference type="EMBL" id="KFG38579.1"/>
    </source>
</evidence>
<sequence>MAPKKVTKKGTEGKKKRAKKDPNAPKKPLSSYMFFAKDKRAEILKKQPSLKSDIGKVGKMIGEEWAKLSSSQKMTYQKKAEQEKIRYQREMSLYNKKK</sequence>
<dbReference type="Proteomes" id="UP000028828">
    <property type="component" value="Unassembled WGS sequence"/>
</dbReference>
<feature type="compositionally biased region" description="Basic residues" evidence="3">
    <location>
        <begin position="1"/>
        <end position="19"/>
    </location>
</feature>
<dbReference type="PROSITE" id="PS50118">
    <property type="entry name" value="HMG_BOX_2"/>
    <property type="match status" value="1"/>
</dbReference>
<dbReference type="GO" id="GO:0003677">
    <property type="term" value="F:DNA binding"/>
    <property type="evidence" value="ECO:0007669"/>
    <property type="project" value="UniProtKB-UniRule"/>
</dbReference>
<dbReference type="PANTHER" id="PTHR48112:SF22">
    <property type="entry name" value="MITOCHONDRIAL TRANSCRIPTION FACTOR A, ISOFORM B"/>
    <property type="match status" value="1"/>
</dbReference>
<dbReference type="VEuPathDB" id="ToxoDB:TGP89_219828"/>
<dbReference type="OrthoDB" id="1919336at2759"/>
<evidence type="ECO:0000256" key="2">
    <source>
        <dbReference type="PROSITE-ProRule" id="PRU00267"/>
    </source>
</evidence>
<protein>
    <submittedName>
        <fullName evidence="5">HMG (High mobility group) box domain-containing protein</fullName>
    </submittedName>
</protein>
<accession>A0A086K2G1</accession>